<dbReference type="PROSITE" id="PS50405">
    <property type="entry name" value="GST_CTER"/>
    <property type="match status" value="1"/>
</dbReference>
<dbReference type="InterPro" id="IPR040079">
    <property type="entry name" value="Glutathione_S-Trfase"/>
</dbReference>
<dbReference type="STRING" id="6282.A0A2K6WAI4"/>
<dbReference type="SUPFAM" id="SSF47616">
    <property type="entry name" value="GST C-terminal domain-like"/>
    <property type="match status" value="1"/>
</dbReference>
<dbReference type="InterPro" id="IPR036249">
    <property type="entry name" value="Thioredoxin-like_sf"/>
</dbReference>
<dbReference type="Pfam" id="PF14497">
    <property type="entry name" value="GST_C_3"/>
    <property type="match status" value="1"/>
</dbReference>
<feature type="domain" description="GST N-terminal" evidence="1">
    <location>
        <begin position="28"/>
        <end position="106"/>
    </location>
</feature>
<dbReference type="Pfam" id="PF13417">
    <property type="entry name" value="GST_N_3"/>
    <property type="match status" value="1"/>
</dbReference>
<evidence type="ECO:0000259" key="1">
    <source>
        <dbReference type="PROSITE" id="PS50404"/>
    </source>
</evidence>
<feature type="domain" description="GST C-terminal" evidence="2">
    <location>
        <begin position="104"/>
        <end position="224"/>
    </location>
</feature>
<evidence type="ECO:0000313" key="4">
    <source>
        <dbReference type="Proteomes" id="UP000024404"/>
    </source>
</evidence>
<dbReference type="GO" id="GO:0004364">
    <property type="term" value="F:glutathione transferase activity"/>
    <property type="evidence" value="ECO:0007669"/>
    <property type="project" value="UniProtKB-ARBA"/>
</dbReference>
<dbReference type="EnsemblMetazoa" id="OVOC6781.1">
    <property type="protein sequence ID" value="OVOC6781.1"/>
    <property type="gene ID" value="WBGene00243590"/>
</dbReference>
<name>A0A2K6WAI4_ONCVO</name>
<evidence type="ECO:0000259" key="2">
    <source>
        <dbReference type="PROSITE" id="PS50405"/>
    </source>
</evidence>
<dbReference type="EMBL" id="CMVM020000180">
    <property type="status" value="NOT_ANNOTATED_CDS"/>
    <property type="molecule type" value="Genomic_DNA"/>
</dbReference>
<reference evidence="4" key="1">
    <citation type="submission" date="2013-10" db="EMBL/GenBank/DDBJ databases">
        <title>Genome sequencing of Onchocerca volvulus.</title>
        <authorList>
            <person name="Cotton J."/>
            <person name="Tsai J."/>
            <person name="Stanley E."/>
            <person name="Tracey A."/>
            <person name="Holroyd N."/>
            <person name="Lustigman S."/>
            <person name="Berriman M."/>
        </authorList>
    </citation>
    <scope>NUCLEOTIDE SEQUENCE</scope>
</reference>
<dbReference type="PROSITE" id="PS50404">
    <property type="entry name" value="GST_NTER"/>
    <property type="match status" value="1"/>
</dbReference>
<dbReference type="CDD" id="cd03039">
    <property type="entry name" value="GST_N_Sigma_like"/>
    <property type="match status" value="1"/>
</dbReference>
<dbReference type="PANTHER" id="PTHR11571">
    <property type="entry name" value="GLUTATHIONE S-TRANSFERASE"/>
    <property type="match status" value="1"/>
</dbReference>
<accession>A0A2K6WAI4</accession>
<dbReference type="Gene3D" id="3.40.30.10">
    <property type="entry name" value="Glutaredoxin"/>
    <property type="match status" value="1"/>
</dbReference>
<dbReference type="SFLD" id="SFLDS00019">
    <property type="entry name" value="Glutathione_Transferase_(cytos"/>
    <property type="match status" value="1"/>
</dbReference>
<dbReference type="EnsemblMetazoa" id="OVOC6781.2">
    <property type="protein sequence ID" value="OVOC6781.2"/>
    <property type="gene ID" value="WBGene00243590"/>
</dbReference>
<proteinExistence type="predicted"/>
<dbReference type="PANTHER" id="PTHR11571:SF150">
    <property type="entry name" value="GLUTATHIONE S-TRANSFERASE"/>
    <property type="match status" value="1"/>
</dbReference>
<dbReference type="InterPro" id="IPR010987">
    <property type="entry name" value="Glutathione-S-Trfase_C-like"/>
</dbReference>
<organism evidence="3 4">
    <name type="scientific">Onchocerca volvulus</name>
    <dbReference type="NCBI Taxonomy" id="6282"/>
    <lineage>
        <taxon>Eukaryota</taxon>
        <taxon>Metazoa</taxon>
        <taxon>Ecdysozoa</taxon>
        <taxon>Nematoda</taxon>
        <taxon>Chromadorea</taxon>
        <taxon>Rhabditida</taxon>
        <taxon>Spirurina</taxon>
        <taxon>Spiruromorpha</taxon>
        <taxon>Filarioidea</taxon>
        <taxon>Onchocercidae</taxon>
        <taxon>Onchocerca</taxon>
    </lineage>
</organism>
<protein>
    <recommendedName>
        <fullName evidence="5">Glutathione transferase</fullName>
    </recommendedName>
</protein>
<dbReference type="Gene3D" id="1.20.1050.10">
    <property type="match status" value="1"/>
</dbReference>
<evidence type="ECO:0008006" key="5">
    <source>
        <dbReference type="Google" id="ProtNLM"/>
    </source>
</evidence>
<dbReference type="InterPro" id="IPR004045">
    <property type="entry name" value="Glutathione_S-Trfase_N"/>
</dbReference>
<dbReference type="GO" id="GO:0006749">
    <property type="term" value="P:glutathione metabolic process"/>
    <property type="evidence" value="ECO:0007669"/>
    <property type="project" value="TreeGrafter"/>
</dbReference>
<dbReference type="InterPro" id="IPR004046">
    <property type="entry name" value="GST_C"/>
</dbReference>
<dbReference type="AlphaFoldDB" id="A0A2K6WAI4"/>
<sequence>MIKLGLIKRKEDNENRHCAEMTINILLPKFKLYNFNDQRNGKLVKLIFKTANIPYEDISISRKEQWNAIKNETPLGTLPILEMDGVKLGGQTAICRHLAWRFGLSGQSATSDALLDMFADLLLEAQILVFGPTDDNNDSNTNIIIVDDINLEKICDRVASIIEKQLIKNNTSYLIGEQVTWVDLMTYIFFSSLMDHGKNINLDKHPSVKNMYKKISQLELKNCA</sequence>
<reference evidence="3" key="2">
    <citation type="submission" date="2018-02" db="UniProtKB">
        <authorList>
            <consortium name="EnsemblMetazoa"/>
        </authorList>
    </citation>
    <scope>IDENTIFICATION</scope>
</reference>
<dbReference type="InterPro" id="IPR036282">
    <property type="entry name" value="Glutathione-S-Trfase_C_sf"/>
</dbReference>
<dbReference type="Proteomes" id="UP000024404">
    <property type="component" value="Unassembled WGS sequence"/>
</dbReference>
<dbReference type="InterPro" id="IPR050213">
    <property type="entry name" value="GST_superfamily"/>
</dbReference>
<evidence type="ECO:0000313" key="3">
    <source>
        <dbReference type="EnsemblMetazoa" id="OVOC6781.1"/>
    </source>
</evidence>
<keyword evidence="4" id="KW-1185">Reference proteome</keyword>
<dbReference type="CDD" id="cd03192">
    <property type="entry name" value="GST_C_Sigma_like"/>
    <property type="match status" value="1"/>
</dbReference>
<dbReference type="SUPFAM" id="SSF52833">
    <property type="entry name" value="Thioredoxin-like"/>
    <property type="match status" value="1"/>
</dbReference>